<evidence type="ECO:0000256" key="4">
    <source>
        <dbReference type="ARBA" id="ARBA00022857"/>
    </source>
</evidence>
<dbReference type="SUPFAM" id="SSF51395">
    <property type="entry name" value="FMN-linked oxidoreductases"/>
    <property type="match status" value="1"/>
</dbReference>
<keyword evidence="2" id="KW-0285">Flavoprotein</keyword>
<dbReference type="Pfam" id="PF00724">
    <property type="entry name" value="Oxidored_FMN"/>
    <property type="match status" value="1"/>
</dbReference>
<comment type="caution">
    <text evidence="7">The sequence shown here is derived from an EMBL/GenBank/DDBJ whole genome shotgun (WGS) entry which is preliminary data.</text>
</comment>
<proteinExistence type="predicted"/>
<dbReference type="EMBL" id="BAAAUD010000020">
    <property type="protein sequence ID" value="GAA2935489.1"/>
    <property type="molecule type" value="Genomic_DNA"/>
</dbReference>
<dbReference type="Gene3D" id="3.20.20.70">
    <property type="entry name" value="Aldolase class I"/>
    <property type="match status" value="1"/>
</dbReference>
<keyword evidence="4" id="KW-0521">NADP</keyword>
<evidence type="ECO:0000256" key="3">
    <source>
        <dbReference type="ARBA" id="ARBA00022643"/>
    </source>
</evidence>
<evidence type="ECO:0000259" key="6">
    <source>
        <dbReference type="Pfam" id="PF00724"/>
    </source>
</evidence>
<dbReference type="PANTHER" id="PTHR43303">
    <property type="entry name" value="NADPH DEHYDROGENASE C23G7.10C-RELATED"/>
    <property type="match status" value="1"/>
</dbReference>
<keyword evidence="8" id="KW-1185">Reference proteome</keyword>
<evidence type="ECO:0000256" key="2">
    <source>
        <dbReference type="ARBA" id="ARBA00022630"/>
    </source>
</evidence>
<comment type="cofactor">
    <cofactor evidence="1">
        <name>FMN</name>
        <dbReference type="ChEBI" id="CHEBI:58210"/>
    </cofactor>
</comment>
<dbReference type="Proteomes" id="UP001500403">
    <property type="component" value="Unassembled WGS sequence"/>
</dbReference>
<dbReference type="InterPro" id="IPR044152">
    <property type="entry name" value="YqjM-like"/>
</dbReference>
<evidence type="ECO:0000256" key="1">
    <source>
        <dbReference type="ARBA" id="ARBA00001917"/>
    </source>
</evidence>
<dbReference type="InterPro" id="IPR013785">
    <property type="entry name" value="Aldolase_TIM"/>
</dbReference>
<name>A0ABP6JLK3_9ACTN</name>
<dbReference type="PANTHER" id="PTHR43303:SF4">
    <property type="entry name" value="NADPH DEHYDROGENASE C23G7.10C-RELATED"/>
    <property type="match status" value="1"/>
</dbReference>
<dbReference type="CDD" id="cd02932">
    <property type="entry name" value="OYE_YqiM_FMN"/>
    <property type="match status" value="1"/>
</dbReference>
<evidence type="ECO:0000256" key="5">
    <source>
        <dbReference type="ARBA" id="ARBA00023002"/>
    </source>
</evidence>
<gene>
    <name evidence="7" type="ORF">GCM10010446_20650</name>
</gene>
<keyword evidence="3" id="KW-0288">FMN</keyword>
<feature type="domain" description="NADH:flavin oxidoreductase/NADH oxidase N-terminal" evidence="6">
    <location>
        <begin position="4"/>
        <end position="351"/>
    </location>
</feature>
<keyword evidence="5" id="KW-0560">Oxidoreductase</keyword>
<evidence type="ECO:0000313" key="8">
    <source>
        <dbReference type="Proteomes" id="UP001500403"/>
    </source>
</evidence>
<reference evidence="8" key="1">
    <citation type="journal article" date="2019" name="Int. J. Syst. Evol. Microbiol.">
        <title>The Global Catalogue of Microorganisms (GCM) 10K type strain sequencing project: providing services to taxonomists for standard genome sequencing and annotation.</title>
        <authorList>
            <consortium name="The Broad Institute Genomics Platform"/>
            <consortium name="The Broad Institute Genome Sequencing Center for Infectious Disease"/>
            <person name="Wu L."/>
            <person name="Ma J."/>
        </authorList>
    </citation>
    <scope>NUCLEOTIDE SEQUENCE [LARGE SCALE GENOMIC DNA]</scope>
    <source>
        <strain evidence="8">JCM 9088</strain>
    </source>
</reference>
<evidence type="ECO:0000313" key="7">
    <source>
        <dbReference type="EMBL" id="GAA2935489.1"/>
    </source>
</evidence>
<organism evidence="7 8">
    <name type="scientific">Streptomyces enissocaesilis</name>
    <dbReference type="NCBI Taxonomy" id="332589"/>
    <lineage>
        <taxon>Bacteria</taxon>
        <taxon>Bacillati</taxon>
        <taxon>Actinomycetota</taxon>
        <taxon>Actinomycetes</taxon>
        <taxon>Kitasatosporales</taxon>
        <taxon>Streptomycetaceae</taxon>
        <taxon>Streptomyces</taxon>
        <taxon>Streptomyces rochei group</taxon>
    </lineage>
</organism>
<dbReference type="InterPro" id="IPR001155">
    <property type="entry name" value="OxRdtase_FMN_N"/>
</dbReference>
<dbReference type="RefSeq" id="WP_344493669.1">
    <property type="nucleotide sequence ID" value="NZ_BAAAUD010000020.1"/>
</dbReference>
<sequence length="365" mass="39612">MSALFEPYTLRSLTIPNRVWMAPMCQYSAEVFGPNAGVAHDWHFAHYAARATGGTGLILVEATAVSPEGRISPADLGIWNDRQVEALRRVTTFLEGQGTVPGIQLAHAGRKASTDRPWRGGAPIVADPEAWQPVAPSPLPYDEDHPAPAELSTGQIAEIVGQFADAARRALAAGFKVVEIHGAHGYLIGEFLSPHSNHRTDAYGGSFENRTRFALEVVDAVRAVWPEDLPLFFRISATDWLTENPEDERDGWTADDTVRFARELRAHGVDLLDVSTGGLAPRARIPVGPGYQVPFAERVRTEAGLPVAAVGLITDPVQAEKILADGRADAVLLGRELLRNPSFARHAARELGGEVHTPDQYHRAV</sequence>
<accession>A0ABP6JLK3</accession>
<protein>
    <submittedName>
        <fullName evidence="7">NADH:flavin oxidoreductase/NADH oxidase</fullName>
    </submittedName>
</protein>